<dbReference type="InterPro" id="IPR045864">
    <property type="entry name" value="aa-tRNA-synth_II/BPL/LPL"/>
</dbReference>
<gene>
    <name evidence="3" type="ORF">H9982_05030</name>
</gene>
<dbReference type="InterPro" id="IPR004408">
    <property type="entry name" value="Biotin_CoA_COase_ligase"/>
</dbReference>
<dbReference type="AlphaFoldDB" id="A0A9D2APW5"/>
<proteinExistence type="predicted"/>
<comment type="caution">
    <text evidence="3">The sequence shown here is derived from an EMBL/GenBank/DDBJ whole genome shotgun (WGS) entry which is preliminary data.</text>
</comment>
<sequence>MEGIEWHVTALDSTQSTNSYLDAMDRDTPQPEGCVVTARAQLAGRGQRGNSWEAAPGENLTFSYLLRPAGIAPQEQFVLSQAVSLAVVDVLSQYAEGFSVKWPNDIYYHDSKIAGILIEHTLSEGRIGRTIVGIGLNVNQLAFLSDAPNPISLREITGMQYDLDELLQRLLEATSRRYAMCLMSRDELQSDYMSVLYRREGVYWYRDKEGLFEASIERVCPDGMLLLRDVGGAERRYAFKEVAFIL</sequence>
<dbReference type="GO" id="GO:0005737">
    <property type="term" value="C:cytoplasm"/>
    <property type="evidence" value="ECO:0007669"/>
    <property type="project" value="TreeGrafter"/>
</dbReference>
<dbReference type="NCBIfam" id="TIGR00121">
    <property type="entry name" value="birA_ligase"/>
    <property type="match status" value="1"/>
</dbReference>
<protein>
    <submittedName>
        <fullName evidence="3">Biotin--[acetyl-CoA-carboxylase] ligase</fullName>
        <ecNumber evidence="3">6.3.4.15</ecNumber>
    </submittedName>
</protein>
<dbReference type="Gene3D" id="3.30.930.10">
    <property type="entry name" value="Bira Bifunctional Protein, Domain 2"/>
    <property type="match status" value="1"/>
</dbReference>
<organism evidence="3 4">
    <name type="scientific">Candidatus Barnesiella excrementipullorum</name>
    <dbReference type="NCBI Taxonomy" id="2838479"/>
    <lineage>
        <taxon>Bacteria</taxon>
        <taxon>Pseudomonadati</taxon>
        <taxon>Bacteroidota</taxon>
        <taxon>Bacteroidia</taxon>
        <taxon>Bacteroidales</taxon>
        <taxon>Barnesiellaceae</taxon>
        <taxon>Barnesiella</taxon>
    </lineage>
</organism>
<evidence type="ECO:0000313" key="4">
    <source>
        <dbReference type="Proteomes" id="UP000824246"/>
    </source>
</evidence>
<evidence type="ECO:0000259" key="2">
    <source>
        <dbReference type="PROSITE" id="PS51733"/>
    </source>
</evidence>
<dbReference type="PANTHER" id="PTHR12835:SF5">
    <property type="entry name" value="BIOTIN--PROTEIN LIGASE"/>
    <property type="match status" value="1"/>
</dbReference>
<dbReference type="EC" id="6.3.4.15" evidence="3"/>
<dbReference type="GO" id="GO:0004077">
    <property type="term" value="F:biotin--[biotin carboxyl-carrier protein] ligase activity"/>
    <property type="evidence" value="ECO:0007669"/>
    <property type="project" value="UniProtKB-EC"/>
</dbReference>
<reference evidence="3" key="2">
    <citation type="submission" date="2021-04" db="EMBL/GenBank/DDBJ databases">
        <authorList>
            <person name="Gilroy R."/>
        </authorList>
    </citation>
    <scope>NUCLEOTIDE SEQUENCE</scope>
    <source>
        <strain evidence="3">ChiHjej12B11-16260</strain>
    </source>
</reference>
<dbReference type="CDD" id="cd16442">
    <property type="entry name" value="BPL"/>
    <property type="match status" value="1"/>
</dbReference>
<evidence type="ECO:0000256" key="1">
    <source>
        <dbReference type="ARBA" id="ARBA00022598"/>
    </source>
</evidence>
<evidence type="ECO:0000313" key="3">
    <source>
        <dbReference type="EMBL" id="HIX45565.1"/>
    </source>
</evidence>
<dbReference type="PANTHER" id="PTHR12835">
    <property type="entry name" value="BIOTIN PROTEIN LIGASE"/>
    <property type="match status" value="1"/>
</dbReference>
<keyword evidence="1 3" id="KW-0436">Ligase</keyword>
<dbReference type="PROSITE" id="PS51733">
    <property type="entry name" value="BPL_LPL_CATALYTIC"/>
    <property type="match status" value="1"/>
</dbReference>
<name>A0A9D2APW5_9BACT</name>
<dbReference type="Proteomes" id="UP000824246">
    <property type="component" value="Unassembled WGS sequence"/>
</dbReference>
<dbReference type="InterPro" id="IPR004143">
    <property type="entry name" value="BPL_LPL_catalytic"/>
</dbReference>
<dbReference type="Pfam" id="PF03099">
    <property type="entry name" value="BPL_LplA_LipB"/>
    <property type="match status" value="1"/>
</dbReference>
<dbReference type="EMBL" id="DXFB01000134">
    <property type="protein sequence ID" value="HIX45565.1"/>
    <property type="molecule type" value="Genomic_DNA"/>
</dbReference>
<reference evidence="3" key="1">
    <citation type="journal article" date="2021" name="PeerJ">
        <title>Extensive microbial diversity within the chicken gut microbiome revealed by metagenomics and culture.</title>
        <authorList>
            <person name="Gilroy R."/>
            <person name="Ravi A."/>
            <person name="Getino M."/>
            <person name="Pursley I."/>
            <person name="Horton D.L."/>
            <person name="Alikhan N.F."/>
            <person name="Baker D."/>
            <person name="Gharbi K."/>
            <person name="Hall N."/>
            <person name="Watson M."/>
            <person name="Adriaenssens E.M."/>
            <person name="Foster-Nyarko E."/>
            <person name="Jarju S."/>
            <person name="Secka A."/>
            <person name="Antonio M."/>
            <person name="Oren A."/>
            <person name="Chaudhuri R.R."/>
            <person name="La Ragione R."/>
            <person name="Hildebrand F."/>
            <person name="Pallen M.J."/>
        </authorList>
    </citation>
    <scope>NUCLEOTIDE SEQUENCE</scope>
    <source>
        <strain evidence="3">ChiHjej12B11-16260</strain>
    </source>
</reference>
<feature type="domain" description="BPL/LPL catalytic" evidence="2">
    <location>
        <begin position="1"/>
        <end position="182"/>
    </location>
</feature>
<dbReference type="SUPFAM" id="SSF55681">
    <property type="entry name" value="Class II aaRS and biotin synthetases"/>
    <property type="match status" value="1"/>
</dbReference>
<accession>A0A9D2APW5</accession>